<dbReference type="OrthoDB" id="428895at2759"/>
<dbReference type="GO" id="GO:0000387">
    <property type="term" value="P:spliceosomal snRNP assembly"/>
    <property type="evidence" value="ECO:0007669"/>
    <property type="project" value="InterPro"/>
</dbReference>
<dbReference type="Gene3D" id="1.20.58.1070">
    <property type="match status" value="1"/>
</dbReference>
<protein>
    <submittedName>
        <fullName evidence="3">Uncharacterized protein</fullName>
    </submittedName>
</protein>
<dbReference type="PANTHER" id="PTHR12794:SF0">
    <property type="entry name" value="GEM-ASSOCIATED PROTEIN 2"/>
    <property type="match status" value="1"/>
</dbReference>
<dbReference type="GO" id="GO:0032797">
    <property type="term" value="C:SMN complex"/>
    <property type="evidence" value="ECO:0007669"/>
    <property type="project" value="TreeGrafter"/>
</dbReference>
<dbReference type="EMBL" id="KN880432">
    <property type="protein sequence ID" value="KIY74219.1"/>
    <property type="molecule type" value="Genomic_DNA"/>
</dbReference>
<dbReference type="PANTHER" id="PTHR12794">
    <property type="entry name" value="GEMIN2"/>
    <property type="match status" value="1"/>
</dbReference>
<keyword evidence="4" id="KW-1185">Reference proteome</keyword>
<name>A0A0D7BVM4_9AGAR</name>
<evidence type="ECO:0000313" key="3">
    <source>
        <dbReference type="EMBL" id="KIY74219.1"/>
    </source>
</evidence>
<evidence type="ECO:0000256" key="1">
    <source>
        <dbReference type="ARBA" id="ARBA00025758"/>
    </source>
</evidence>
<feature type="region of interest" description="Disordered" evidence="2">
    <location>
        <begin position="141"/>
        <end position="183"/>
    </location>
</feature>
<feature type="compositionally biased region" description="Basic residues" evidence="2">
    <location>
        <begin position="147"/>
        <end position="156"/>
    </location>
</feature>
<evidence type="ECO:0000313" key="4">
    <source>
        <dbReference type="Proteomes" id="UP000054007"/>
    </source>
</evidence>
<dbReference type="Pfam" id="PF04938">
    <property type="entry name" value="SIP1"/>
    <property type="match status" value="1"/>
</dbReference>
<comment type="similarity">
    <text evidence="1">Belongs to the gemin-2 family.</text>
</comment>
<gene>
    <name evidence="3" type="ORF">CYLTODRAFT_416470</name>
</gene>
<dbReference type="InterPro" id="IPR035426">
    <property type="entry name" value="Gemin2/Brr1"/>
</dbReference>
<evidence type="ECO:0000256" key="2">
    <source>
        <dbReference type="SAM" id="MobiDB-lite"/>
    </source>
</evidence>
<accession>A0A0D7BVM4</accession>
<reference evidence="3 4" key="1">
    <citation type="journal article" date="2015" name="Fungal Genet. Biol.">
        <title>Evolution of novel wood decay mechanisms in Agaricales revealed by the genome sequences of Fistulina hepatica and Cylindrobasidium torrendii.</title>
        <authorList>
            <person name="Floudas D."/>
            <person name="Held B.W."/>
            <person name="Riley R."/>
            <person name="Nagy L.G."/>
            <person name="Koehler G."/>
            <person name="Ransdell A.S."/>
            <person name="Younus H."/>
            <person name="Chow J."/>
            <person name="Chiniquy J."/>
            <person name="Lipzen A."/>
            <person name="Tritt A."/>
            <person name="Sun H."/>
            <person name="Haridas S."/>
            <person name="LaButti K."/>
            <person name="Ohm R.A."/>
            <person name="Kues U."/>
            <person name="Blanchette R.A."/>
            <person name="Grigoriev I.V."/>
            <person name="Minto R.E."/>
            <person name="Hibbett D.S."/>
        </authorList>
    </citation>
    <scope>NUCLEOTIDE SEQUENCE [LARGE SCALE GENOMIC DNA]</scope>
    <source>
        <strain evidence="3 4">FP15055 ss-10</strain>
    </source>
</reference>
<dbReference type="GO" id="GO:0005634">
    <property type="term" value="C:nucleus"/>
    <property type="evidence" value="ECO:0007669"/>
    <property type="project" value="TreeGrafter"/>
</dbReference>
<organism evidence="3 4">
    <name type="scientific">Cylindrobasidium torrendii FP15055 ss-10</name>
    <dbReference type="NCBI Taxonomy" id="1314674"/>
    <lineage>
        <taxon>Eukaryota</taxon>
        <taxon>Fungi</taxon>
        <taxon>Dikarya</taxon>
        <taxon>Basidiomycota</taxon>
        <taxon>Agaricomycotina</taxon>
        <taxon>Agaricomycetes</taxon>
        <taxon>Agaricomycetidae</taxon>
        <taxon>Agaricales</taxon>
        <taxon>Marasmiineae</taxon>
        <taxon>Physalacriaceae</taxon>
        <taxon>Cylindrobasidium</taxon>
    </lineage>
</organism>
<dbReference type="AlphaFoldDB" id="A0A0D7BVM4"/>
<proteinExistence type="inferred from homology"/>
<dbReference type="Proteomes" id="UP000054007">
    <property type="component" value="Unassembled WGS sequence"/>
</dbReference>
<sequence length="324" mass="36865">MSLKRSRAAYEKDDEKPTMGRQILPVANLPGNYDGEPMDGLEYLFMVRRDARKLPDFTRVTNPFATKSPVLAPVAQDFKKPSHPSLPSVEWRATLLNRFRHIQRYSFVPSSTDVQLPYTRLMPPQKERDLWWSFLSGRPESDWNPPKKPRKIKRVPQAKPVEIPAEEEAHDATAGEAPPSEPVKVVPRALTPTLLQHIDSPRALHLLMYFAHWIDIHLENDGKPFPRIADVHGQWIFFLLTRVDDLLSGDEVAMLRSLARGCLGLLKAMHNEAQPEEGKISRASCWIIISAIIGIWKQEDLWMDAEDTLRSLVVEVGSESQADT</sequence>